<evidence type="ECO:0000256" key="1">
    <source>
        <dbReference type="ARBA" id="ARBA00004496"/>
    </source>
</evidence>
<feature type="binding site" evidence="10">
    <location>
        <position position="117"/>
    </location>
    <ligand>
        <name>L-histidine</name>
        <dbReference type="ChEBI" id="CHEBI:57595"/>
    </ligand>
</feature>
<keyword evidence="12" id="KW-0436">Ligase</keyword>
<dbReference type="GO" id="GO:0006427">
    <property type="term" value="P:histidyl-tRNA aminoacylation"/>
    <property type="evidence" value="ECO:0007669"/>
    <property type="project" value="TreeGrafter"/>
</dbReference>
<dbReference type="EMBL" id="LRPN01000187">
    <property type="protein sequence ID" value="KWZ76854.1"/>
    <property type="molecule type" value="Genomic_DNA"/>
</dbReference>
<dbReference type="SUPFAM" id="SSF55681">
    <property type="entry name" value="Class II aaRS and biotin synthetases"/>
    <property type="match status" value="1"/>
</dbReference>
<dbReference type="InterPro" id="IPR004517">
    <property type="entry name" value="HisZ"/>
</dbReference>
<dbReference type="PANTHER" id="PTHR43707">
    <property type="entry name" value="HISTIDYL-TRNA SYNTHETASE"/>
    <property type="match status" value="1"/>
</dbReference>
<dbReference type="InterPro" id="IPR004516">
    <property type="entry name" value="HisRS/HisZ"/>
</dbReference>
<accession>A0A133KBJ7</accession>
<name>A0A133KBJ7_HEYCO</name>
<gene>
    <name evidence="9" type="primary">hisZ</name>
    <name evidence="12" type="ORF">HMPREF3213_03688</name>
</gene>
<evidence type="ECO:0000313" key="13">
    <source>
        <dbReference type="Proteomes" id="UP000070376"/>
    </source>
</evidence>
<dbReference type="Pfam" id="PF13393">
    <property type="entry name" value="tRNA-synt_His"/>
    <property type="match status" value="1"/>
</dbReference>
<feature type="domain" description="Class II Histidinyl-tRNA synthetase (HisRS)-like catalytic core" evidence="11">
    <location>
        <begin position="15"/>
        <end position="306"/>
    </location>
</feature>
<keyword evidence="5 9" id="KW-0963">Cytoplasm</keyword>
<comment type="pathway">
    <text evidence="2 9">Amino-acid biosynthesis; L-histidine biosynthesis; L-histidine from 5-phospho-alpha-D-ribose 1-diphosphate: step 1/9.</text>
</comment>
<evidence type="ECO:0000256" key="6">
    <source>
        <dbReference type="ARBA" id="ARBA00022605"/>
    </source>
</evidence>
<comment type="function">
    <text evidence="8 9">Required for the first step of histidine biosynthesis. May allow the feedback regulation of ATP phosphoribosyltransferase activity by histidine.</text>
</comment>
<dbReference type="InterPro" id="IPR041715">
    <property type="entry name" value="HisRS-like_core"/>
</dbReference>
<feature type="binding site" evidence="10">
    <location>
        <position position="113"/>
    </location>
    <ligand>
        <name>L-histidine</name>
        <dbReference type="ChEBI" id="CHEBI:57595"/>
    </ligand>
</feature>
<dbReference type="PIRSF" id="PIRSF001549">
    <property type="entry name" value="His-tRNA_synth"/>
    <property type="match status" value="1"/>
</dbReference>
<comment type="miscellaneous">
    <text evidence="9">This function is generally fulfilled by the C-terminal part of HisG, which is missing in some bacteria such as this one.</text>
</comment>
<evidence type="ECO:0000259" key="11">
    <source>
        <dbReference type="Pfam" id="PF13393"/>
    </source>
</evidence>
<feature type="binding site" evidence="10">
    <location>
        <begin position="76"/>
        <end position="78"/>
    </location>
    <ligand>
        <name>L-histidine</name>
        <dbReference type="ChEBI" id="CHEBI:57595"/>
    </ligand>
</feature>
<feature type="binding site" evidence="10">
    <location>
        <position position="103"/>
    </location>
    <ligand>
        <name>L-histidine</name>
        <dbReference type="ChEBI" id="CHEBI:57595"/>
    </ligand>
</feature>
<dbReference type="GO" id="GO:0004821">
    <property type="term" value="F:histidine-tRNA ligase activity"/>
    <property type="evidence" value="ECO:0007669"/>
    <property type="project" value="TreeGrafter"/>
</dbReference>
<protein>
    <recommendedName>
        <fullName evidence="4 9">ATP phosphoribosyltransferase regulatory subunit</fullName>
    </recommendedName>
</protein>
<comment type="similarity">
    <text evidence="3 9">Belongs to the class-II aminoacyl-tRNA synthetase family. HisZ subfamily.</text>
</comment>
<proteinExistence type="inferred from homology"/>
<dbReference type="InterPro" id="IPR045864">
    <property type="entry name" value="aa-tRNA-synth_II/BPL/LPL"/>
</dbReference>
<feature type="binding site" evidence="10">
    <location>
        <begin position="261"/>
        <end position="262"/>
    </location>
    <ligand>
        <name>L-histidine</name>
        <dbReference type="ChEBI" id="CHEBI:57595"/>
    </ligand>
</feature>
<dbReference type="RefSeq" id="WP_035188908.1">
    <property type="nucleotide sequence ID" value="NZ_CP017888.1"/>
</dbReference>
<evidence type="ECO:0000256" key="9">
    <source>
        <dbReference type="HAMAP-Rule" id="MF_00125"/>
    </source>
</evidence>
<comment type="subunit">
    <text evidence="9">Heteromultimer composed of HisG and HisZ subunits.</text>
</comment>
<evidence type="ECO:0000256" key="3">
    <source>
        <dbReference type="ARBA" id="ARBA00005539"/>
    </source>
</evidence>
<dbReference type="GO" id="GO:0005737">
    <property type="term" value="C:cytoplasm"/>
    <property type="evidence" value="ECO:0007669"/>
    <property type="project" value="UniProtKB-SubCell"/>
</dbReference>
<evidence type="ECO:0000313" key="12">
    <source>
        <dbReference type="EMBL" id="KWZ76854.1"/>
    </source>
</evidence>
<evidence type="ECO:0000256" key="4">
    <source>
        <dbReference type="ARBA" id="ARBA00020397"/>
    </source>
</evidence>
<comment type="caution">
    <text evidence="12">The sequence shown here is derived from an EMBL/GenBank/DDBJ whole genome shotgun (WGS) entry which is preliminary data.</text>
</comment>
<dbReference type="GO" id="GO:0016740">
    <property type="term" value="F:transferase activity"/>
    <property type="evidence" value="ECO:0007669"/>
    <property type="project" value="UniProtKB-ARBA"/>
</dbReference>
<dbReference type="PANTHER" id="PTHR43707:SF6">
    <property type="entry name" value="ATP PHOSPHORIBOSYLTRANSFERASE REGULATORY SUBUNIT"/>
    <property type="match status" value="1"/>
</dbReference>
<evidence type="ECO:0000256" key="8">
    <source>
        <dbReference type="ARBA" id="ARBA00025246"/>
    </source>
</evidence>
<dbReference type="GO" id="GO:0000105">
    <property type="term" value="P:L-histidine biosynthetic process"/>
    <property type="evidence" value="ECO:0007669"/>
    <property type="project" value="UniProtKB-UniRule"/>
</dbReference>
<organism evidence="12 13">
    <name type="scientific">Heyndrickxia coagulans</name>
    <name type="common">Weizmannia coagulans</name>
    <dbReference type="NCBI Taxonomy" id="1398"/>
    <lineage>
        <taxon>Bacteria</taxon>
        <taxon>Bacillati</taxon>
        <taxon>Bacillota</taxon>
        <taxon>Bacilli</taxon>
        <taxon>Bacillales</taxon>
        <taxon>Bacillaceae</taxon>
        <taxon>Heyndrickxia</taxon>
    </lineage>
</organism>
<dbReference type="Proteomes" id="UP000070376">
    <property type="component" value="Unassembled WGS sequence"/>
</dbReference>
<dbReference type="UniPathway" id="UPA00031">
    <property type="reaction ID" value="UER00006"/>
</dbReference>
<dbReference type="AlphaFoldDB" id="A0A133KBJ7"/>
<keyword evidence="6 9" id="KW-0028">Amino-acid biosynthesis</keyword>
<dbReference type="GO" id="GO:0140096">
    <property type="term" value="F:catalytic activity, acting on a protein"/>
    <property type="evidence" value="ECO:0007669"/>
    <property type="project" value="UniProtKB-ARBA"/>
</dbReference>
<comment type="subcellular location">
    <subcellularLocation>
        <location evidence="1 9">Cytoplasm</location>
    </subcellularLocation>
</comment>
<evidence type="ECO:0000256" key="7">
    <source>
        <dbReference type="ARBA" id="ARBA00023102"/>
    </source>
</evidence>
<keyword evidence="7 9" id="KW-0368">Histidine biosynthesis</keyword>
<evidence type="ECO:0000256" key="2">
    <source>
        <dbReference type="ARBA" id="ARBA00004667"/>
    </source>
</evidence>
<dbReference type="PATRIC" id="fig|1398.22.peg.3695"/>
<sequence>MFLPEGSQDEMGTVVKNRATVFELFRRTAEKRNYTEISTPLVEYADTFTNEKVGMKLQNMLKWFDSRGQIEVLRPDWTTSIARALSQKPFRACKWAYQGSVFRMDTPGLESRQVGIEMVDLPELLGEGECLFFAHDFFNRLGVTGVMVELGHAGIFEELVARLNLEDGQVDRLRGAMHDKRKDEVFEIASLSGNAKIAAELAGLVDAYGPFEMIRTFQERWKTEPALSDMLIHIEKLGKICMAVGMEDIMIDLGRVKNLPYYTGILFRGFLKQTGASCFSGGRYDKLYEQFHRQTTAVGIAFDADMLAEELVQEEKPEKICIIAGEETLAEAEKLRAAYDGKIVDIRFAPPAEGEFSKVLKFKNVGGHWEAEEI</sequence>
<reference evidence="13" key="1">
    <citation type="submission" date="2016-01" db="EMBL/GenBank/DDBJ databases">
        <authorList>
            <person name="Mitreva M."/>
            <person name="Pepin K.H."/>
            <person name="Mihindukulasuriya K.A."/>
            <person name="Fulton R."/>
            <person name="Fronick C."/>
            <person name="O'Laughlin M."/>
            <person name="Miner T."/>
            <person name="Herter B."/>
            <person name="Rosa B.A."/>
            <person name="Cordes M."/>
            <person name="Tomlinson C."/>
            <person name="Wollam A."/>
            <person name="Palsikar V.B."/>
            <person name="Mardis E.R."/>
            <person name="Wilson R.K."/>
        </authorList>
    </citation>
    <scope>NUCLEOTIDE SEQUENCE [LARGE SCALE GENOMIC DNA]</scope>
    <source>
        <strain evidence="13">GED7749B</strain>
    </source>
</reference>
<dbReference type="Gene3D" id="3.30.930.10">
    <property type="entry name" value="Bira Bifunctional Protein, Domain 2"/>
    <property type="match status" value="1"/>
</dbReference>
<evidence type="ECO:0000256" key="10">
    <source>
        <dbReference type="PIRSR" id="PIRSR001549-1"/>
    </source>
</evidence>
<evidence type="ECO:0000256" key="5">
    <source>
        <dbReference type="ARBA" id="ARBA00022490"/>
    </source>
</evidence>
<dbReference type="HAMAP" id="MF_00125">
    <property type="entry name" value="HisZ"/>
    <property type="match status" value="1"/>
</dbReference>